<proteinExistence type="predicted"/>
<evidence type="ECO:0000256" key="1">
    <source>
        <dbReference type="SAM" id="MobiDB-lite"/>
    </source>
</evidence>
<sequence>MTGNQKGEDPSNPPAGKENIADCESGRPTIATYSNKPKFRINEWVYVSSPGQRGLRGPYLVAQALTNYQPPKYMLCHEDGSTANEGVEVDESALAN</sequence>
<evidence type="ECO:0000313" key="2">
    <source>
        <dbReference type="EMBL" id="PMD61739.1"/>
    </source>
</evidence>
<evidence type="ECO:0000313" key="3">
    <source>
        <dbReference type="Proteomes" id="UP000235371"/>
    </source>
</evidence>
<accession>A0A2J6TFF5</accession>
<reference evidence="2 3" key="1">
    <citation type="submission" date="2016-04" db="EMBL/GenBank/DDBJ databases">
        <title>A degradative enzymes factory behind the ericoid mycorrhizal symbiosis.</title>
        <authorList>
            <consortium name="DOE Joint Genome Institute"/>
            <person name="Martino E."/>
            <person name="Morin E."/>
            <person name="Grelet G."/>
            <person name="Kuo A."/>
            <person name="Kohler A."/>
            <person name="Daghino S."/>
            <person name="Barry K."/>
            <person name="Choi C."/>
            <person name="Cichocki N."/>
            <person name="Clum A."/>
            <person name="Copeland A."/>
            <person name="Hainaut M."/>
            <person name="Haridas S."/>
            <person name="Labutti K."/>
            <person name="Lindquist E."/>
            <person name="Lipzen A."/>
            <person name="Khouja H.-R."/>
            <person name="Murat C."/>
            <person name="Ohm R."/>
            <person name="Olson A."/>
            <person name="Spatafora J."/>
            <person name="Veneault-Fourrey C."/>
            <person name="Henrissat B."/>
            <person name="Grigoriev I."/>
            <person name="Martin F."/>
            <person name="Perotto S."/>
        </authorList>
    </citation>
    <scope>NUCLEOTIDE SEQUENCE [LARGE SCALE GENOMIC DNA]</scope>
    <source>
        <strain evidence="2 3">E</strain>
    </source>
</reference>
<dbReference type="OrthoDB" id="4725400at2759"/>
<dbReference type="EMBL" id="KZ613786">
    <property type="protein sequence ID" value="PMD61739.1"/>
    <property type="molecule type" value="Genomic_DNA"/>
</dbReference>
<dbReference type="AlphaFoldDB" id="A0A2J6TFF5"/>
<feature type="region of interest" description="Disordered" evidence="1">
    <location>
        <begin position="1"/>
        <end position="32"/>
    </location>
</feature>
<dbReference type="Proteomes" id="UP000235371">
    <property type="component" value="Unassembled WGS sequence"/>
</dbReference>
<dbReference type="GeneID" id="36588123"/>
<name>A0A2J6TFF5_9HELO</name>
<gene>
    <name evidence="2" type="ORF">K444DRAFT_611984</name>
</gene>
<keyword evidence="3" id="KW-1185">Reference proteome</keyword>
<dbReference type="InParanoid" id="A0A2J6TFF5"/>
<dbReference type="RefSeq" id="XP_024738643.1">
    <property type="nucleotide sequence ID" value="XM_024880046.1"/>
</dbReference>
<organism evidence="2 3">
    <name type="scientific">Hyaloscypha bicolor E</name>
    <dbReference type="NCBI Taxonomy" id="1095630"/>
    <lineage>
        <taxon>Eukaryota</taxon>
        <taxon>Fungi</taxon>
        <taxon>Dikarya</taxon>
        <taxon>Ascomycota</taxon>
        <taxon>Pezizomycotina</taxon>
        <taxon>Leotiomycetes</taxon>
        <taxon>Helotiales</taxon>
        <taxon>Hyaloscyphaceae</taxon>
        <taxon>Hyaloscypha</taxon>
        <taxon>Hyaloscypha bicolor</taxon>
    </lineage>
</organism>
<protein>
    <submittedName>
        <fullName evidence="2">Uncharacterized protein</fullName>
    </submittedName>
</protein>